<dbReference type="OrthoDB" id="9761809at2"/>
<dbReference type="RefSeq" id="WP_093855862.1">
    <property type="nucleotide sequence ID" value="NZ_BJVZ01000027.1"/>
</dbReference>
<dbReference type="InterPro" id="IPR000587">
    <property type="entry name" value="Creatinase_N"/>
</dbReference>
<dbReference type="PANTHER" id="PTHR46112">
    <property type="entry name" value="AMINOPEPTIDASE"/>
    <property type="match status" value="1"/>
</dbReference>
<evidence type="ECO:0000313" key="4">
    <source>
        <dbReference type="Proteomes" id="UP000199334"/>
    </source>
</evidence>
<reference evidence="3 4" key="1">
    <citation type="submission" date="2016-10" db="EMBL/GenBank/DDBJ databases">
        <authorList>
            <person name="de Groot N.N."/>
        </authorList>
    </citation>
    <scope>NUCLEOTIDE SEQUENCE [LARGE SCALE GENOMIC DNA]</scope>
    <source>
        <strain evidence="3 4">CGMCC 1.3442</strain>
    </source>
</reference>
<dbReference type="STRING" id="237069.SAMN05216498_1379"/>
<dbReference type="Gene3D" id="3.40.350.10">
    <property type="entry name" value="Creatinase/prolidase N-terminal domain"/>
    <property type="match status" value="1"/>
</dbReference>
<protein>
    <submittedName>
        <fullName evidence="3">Xaa-Pro dipeptidase</fullName>
    </submittedName>
</protein>
<dbReference type="SUPFAM" id="SSF55920">
    <property type="entry name" value="Creatinase/aminopeptidase"/>
    <property type="match status" value="1"/>
</dbReference>
<dbReference type="SUPFAM" id="SSF53092">
    <property type="entry name" value="Creatinase/prolidase N-terminal domain"/>
    <property type="match status" value="1"/>
</dbReference>
<dbReference type="CDD" id="cd01066">
    <property type="entry name" value="APP_MetAP"/>
    <property type="match status" value="1"/>
</dbReference>
<feature type="domain" description="Creatinase N-terminal" evidence="2">
    <location>
        <begin position="12"/>
        <end position="156"/>
    </location>
</feature>
<dbReference type="PANTHER" id="PTHR46112:SF2">
    <property type="entry name" value="XAA-PRO AMINOPEPTIDASE P-RELATED"/>
    <property type="match status" value="1"/>
</dbReference>
<dbReference type="Gene3D" id="3.90.230.10">
    <property type="entry name" value="Creatinase/methionine aminopeptidase superfamily"/>
    <property type="match status" value="1"/>
</dbReference>
<dbReference type="InterPro" id="IPR029149">
    <property type="entry name" value="Creatin/AminoP/Spt16_N"/>
</dbReference>
<evidence type="ECO:0000313" key="3">
    <source>
        <dbReference type="EMBL" id="SDN07865.1"/>
    </source>
</evidence>
<gene>
    <name evidence="3" type="ORF">SAMN05216498_1379</name>
</gene>
<dbReference type="InterPro" id="IPR036005">
    <property type="entry name" value="Creatinase/aminopeptidase-like"/>
</dbReference>
<sequence>MLDFDILEYQERLERTKKSMEKQGIEVLLITDPANMNYLSGYDAWSFYVHQMLVVIIDEPQPIWIGRYMDATGAKSKTWMYDENIMAYPDYYVQSDRYHPMEFVAEILEEIGHGNRVIAVEKEQYYFTAKAYEVLKAKLPNATFKDGTLLVNWVRIHKSDQEIEYMRKAAMIAERSMQAGLQSIHTGSRECDAAASIFFELVKGTEEFGGDYPSIVPMLPTGENTSTPHLTWSDAYFEEGNSVIVELAGCYKRYHCPLARTAFIGQPPEYHHRLASIVAEGMEEVIAKVKPGIYLEELEEAWRKSTRKYGIEKESRLGYSLGLNYPPDWGEHTASIRKGDKTVLQPNMTFHFIPGIWEDHYGLEMSESFRVTETGIELFTNYPRELLVQSPFQLPDGSNGIIS</sequence>
<keyword evidence="4" id="KW-1185">Reference proteome</keyword>
<organism evidence="3 4">
    <name type="scientific">Tenuibacillus multivorans</name>
    <dbReference type="NCBI Taxonomy" id="237069"/>
    <lineage>
        <taxon>Bacteria</taxon>
        <taxon>Bacillati</taxon>
        <taxon>Bacillota</taxon>
        <taxon>Bacilli</taxon>
        <taxon>Bacillales</taxon>
        <taxon>Bacillaceae</taxon>
        <taxon>Tenuibacillus</taxon>
    </lineage>
</organism>
<evidence type="ECO:0000259" key="1">
    <source>
        <dbReference type="Pfam" id="PF00557"/>
    </source>
</evidence>
<dbReference type="Proteomes" id="UP000199334">
    <property type="component" value="Unassembled WGS sequence"/>
</dbReference>
<proteinExistence type="predicted"/>
<dbReference type="AlphaFoldDB" id="A0A1G9YH66"/>
<dbReference type="EMBL" id="FNIG01000002">
    <property type="protein sequence ID" value="SDN07865.1"/>
    <property type="molecule type" value="Genomic_DNA"/>
</dbReference>
<dbReference type="Pfam" id="PF01321">
    <property type="entry name" value="Creatinase_N"/>
    <property type="match status" value="1"/>
</dbReference>
<accession>A0A1G9YH66</accession>
<dbReference type="Pfam" id="PF00557">
    <property type="entry name" value="Peptidase_M24"/>
    <property type="match status" value="1"/>
</dbReference>
<dbReference type="InterPro" id="IPR050659">
    <property type="entry name" value="Peptidase_M24B"/>
</dbReference>
<dbReference type="InterPro" id="IPR000994">
    <property type="entry name" value="Pept_M24"/>
</dbReference>
<name>A0A1G9YH66_9BACI</name>
<feature type="domain" description="Peptidase M24" evidence="1">
    <location>
        <begin position="164"/>
        <end position="373"/>
    </location>
</feature>
<evidence type="ECO:0000259" key="2">
    <source>
        <dbReference type="Pfam" id="PF01321"/>
    </source>
</evidence>